<dbReference type="InterPro" id="IPR047640">
    <property type="entry name" value="RpiR-like"/>
</dbReference>
<dbReference type="Proteomes" id="UP001596310">
    <property type="component" value="Unassembled WGS sequence"/>
</dbReference>
<dbReference type="SUPFAM" id="SSF46689">
    <property type="entry name" value="Homeodomain-like"/>
    <property type="match status" value="1"/>
</dbReference>
<gene>
    <name evidence="6" type="ORF">ACFQHW_06195</name>
</gene>
<evidence type="ECO:0000256" key="3">
    <source>
        <dbReference type="ARBA" id="ARBA00023163"/>
    </source>
</evidence>
<evidence type="ECO:0000313" key="6">
    <source>
        <dbReference type="EMBL" id="MFC6315163.1"/>
    </source>
</evidence>
<dbReference type="InterPro" id="IPR001347">
    <property type="entry name" value="SIS_dom"/>
</dbReference>
<dbReference type="InterPro" id="IPR035472">
    <property type="entry name" value="RpiR-like_SIS"/>
</dbReference>
<dbReference type="Gene3D" id="1.10.10.10">
    <property type="entry name" value="Winged helix-like DNA-binding domain superfamily/Winged helix DNA-binding domain"/>
    <property type="match status" value="1"/>
</dbReference>
<keyword evidence="2" id="KW-0238">DNA-binding</keyword>
<dbReference type="PROSITE" id="PS51464">
    <property type="entry name" value="SIS"/>
    <property type="match status" value="1"/>
</dbReference>
<evidence type="ECO:0000259" key="5">
    <source>
        <dbReference type="PROSITE" id="PS51464"/>
    </source>
</evidence>
<sequence length="292" mass="32935">MLLHEKLEQTNFSKTEQTVVAFLLAHEDDLAHFTTTKIAAATFTTPSILVRIAQKLDFSGFRDFKQALLEERDYLRHDFGPLDANFPFDRQDDLMTVATKIAALKQASLQDTLTLLDHDSLRRALTILTQAQTIRVFAVADLTFAAETFVYKMRRIGQPAETFTVSNTLYQEALLTPRTDCALCLSYSGQSSELLTAAQDLKRQQVPVIALTSIGANQLAQLADVVLAVTTREYSYTKIGNFSSLTSLELLLDILYSAYFNLNYQQHLQTKLTVARATERRELDNQILRDPE</sequence>
<dbReference type="RefSeq" id="WP_164511045.1">
    <property type="nucleotide sequence ID" value="NZ_JBHSSM010000015.1"/>
</dbReference>
<dbReference type="PANTHER" id="PTHR30514:SF10">
    <property type="entry name" value="MURR_RPIR FAMILY TRANSCRIPTIONAL REGULATOR"/>
    <property type="match status" value="1"/>
</dbReference>
<comment type="caution">
    <text evidence="6">The sequence shown here is derived from an EMBL/GenBank/DDBJ whole genome shotgun (WGS) entry which is preliminary data.</text>
</comment>
<evidence type="ECO:0000259" key="4">
    <source>
        <dbReference type="PROSITE" id="PS51071"/>
    </source>
</evidence>
<accession>A0ABW1UQ37</accession>
<dbReference type="PANTHER" id="PTHR30514">
    <property type="entry name" value="GLUCOKINASE"/>
    <property type="match status" value="1"/>
</dbReference>
<dbReference type="InterPro" id="IPR009057">
    <property type="entry name" value="Homeodomain-like_sf"/>
</dbReference>
<organism evidence="6 7">
    <name type="scientific">Lapidilactobacillus achengensis</name>
    <dbReference type="NCBI Taxonomy" id="2486000"/>
    <lineage>
        <taxon>Bacteria</taxon>
        <taxon>Bacillati</taxon>
        <taxon>Bacillota</taxon>
        <taxon>Bacilli</taxon>
        <taxon>Lactobacillales</taxon>
        <taxon>Lactobacillaceae</taxon>
        <taxon>Lapidilactobacillus</taxon>
    </lineage>
</organism>
<keyword evidence="1" id="KW-0805">Transcription regulation</keyword>
<name>A0ABW1UQ37_9LACO</name>
<dbReference type="SUPFAM" id="SSF53697">
    <property type="entry name" value="SIS domain"/>
    <property type="match status" value="1"/>
</dbReference>
<proteinExistence type="predicted"/>
<dbReference type="PROSITE" id="PS51071">
    <property type="entry name" value="HTH_RPIR"/>
    <property type="match status" value="1"/>
</dbReference>
<dbReference type="Pfam" id="PF01418">
    <property type="entry name" value="HTH_6"/>
    <property type="match status" value="1"/>
</dbReference>
<feature type="domain" description="SIS" evidence="5">
    <location>
        <begin position="124"/>
        <end position="261"/>
    </location>
</feature>
<dbReference type="Pfam" id="PF01380">
    <property type="entry name" value="SIS"/>
    <property type="match status" value="1"/>
</dbReference>
<keyword evidence="7" id="KW-1185">Reference proteome</keyword>
<dbReference type="InterPro" id="IPR000281">
    <property type="entry name" value="HTH_RpiR"/>
</dbReference>
<dbReference type="CDD" id="cd05013">
    <property type="entry name" value="SIS_RpiR"/>
    <property type="match status" value="1"/>
</dbReference>
<reference evidence="7" key="1">
    <citation type="journal article" date="2019" name="Int. J. Syst. Evol. Microbiol.">
        <title>The Global Catalogue of Microorganisms (GCM) 10K type strain sequencing project: providing services to taxonomists for standard genome sequencing and annotation.</title>
        <authorList>
            <consortium name="The Broad Institute Genomics Platform"/>
            <consortium name="The Broad Institute Genome Sequencing Center for Infectious Disease"/>
            <person name="Wu L."/>
            <person name="Ma J."/>
        </authorList>
    </citation>
    <scope>NUCLEOTIDE SEQUENCE [LARGE SCALE GENOMIC DNA]</scope>
    <source>
        <strain evidence="7">CCM 8897</strain>
    </source>
</reference>
<evidence type="ECO:0000313" key="7">
    <source>
        <dbReference type="Proteomes" id="UP001596310"/>
    </source>
</evidence>
<dbReference type="Gene3D" id="3.40.50.10490">
    <property type="entry name" value="Glucose-6-phosphate isomerase like protein, domain 1"/>
    <property type="match status" value="1"/>
</dbReference>
<dbReference type="InterPro" id="IPR036388">
    <property type="entry name" value="WH-like_DNA-bd_sf"/>
</dbReference>
<protein>
    <submittedName>
        <fullName evidence="6">MurR/RpiR family transcriptional regulator</fullName>
    </submittedName>
</protein>
<dbReference type="InterPro" id="IPR046348">
    <property type="entry name" value="SIS_dom_sf"/>
</dbReference>
<evidence type="ECO:0000256" key="2">
    <source>
        <dbReference type="ARBA" id="ARBA00023125"/>
    </source>
</evidence>
<keyword evidence="3" id="KW-0804">Transcription</keyword>
<evidence type="ECO:0000256" key="1">
    <source>
        <dbReference type="ARBA" id="ARBA00023015"/>
    </source>
</evidence>
<feature type="domain" description="HTH rpiR-type" evidence="4">
    <location>
        <begin position="1"/>
        <end position="75"/>
    </location>
</feature>
<dbReference type="EMBL" id="JBHSSM010000015">
    <property type="protein sequence ID" value="MFC6315163.1"/>
    <property type="molecule type" value="Genomic_DNA"/>
</dbReference>